<evidence type="ECO:0000313" key="6">
    <source>
        <dbReference type="Proteomes" id="UP001156666"/>
    </source>
</evidence>
<dbReference type="Proteomes" id="UP001156666">
    <property type="component" value="Unassembled WGS sequence"/>
</dbReference>
<dbReference type="InterPro" id="IPR027417">
    <property type="entry name" value="P-loop_NTPase"/>
</dbReference>
<evidence type="ECO:0000256" key="1">
    <source>
        <dbReference type="ARBA" id="ARBA00008059"/>
    </source>
</evidence>
<dbReference type="Gene3D" id="3.40.50.300">
    <property type="entry name" value="P-loop containing nucleotide triphosphate hydrolases"/>
    <property type="match status" value="1"/>
</dbReference>
<dbReference type="GO" id="GO:0005524">
    <property type="term" value="F:ATP binding"/>
    <property type="evidence" value="ECO:0007669"/>
    <property type="project" value="UniProtKB-KW"/>
</dbReference>
<dbReference type="AlphaFoldDB" id="A0AA37SP08"/>
<protein>
    <submittedName>
        <fullName evidence="5">Transposase</fullName>
    </submittedName>
</protein>
<dbReference type="GO" id="GO:0006260">
    <property type="term" value="P:DNA replication"/>
    <property type="evidence" value="ECO:0007669"/>
    <property type="project" value="TreeGrafter"/>
</dbReference>
<proteinExistence type="inferred from homology"/>
<reference evidence="5" key="1">
    <citation type="journal article" date="2014" name="Int. J. Syst. Evol. Microbiol.">
        <title>Complete genome sequence of Corynebacterium casei LMG S-19264T (=DSM 44701T), isolated from a smear-ripened cheese.</title>
        <authorList>
            <consortium name="US DOE Joint Genome Institute (JGI-PGF)"/>
            <person name="Walter F."/>
            <person name="Albersmeier A."/>
            <person name="Kalinowski J."/>
            <person name="Ruckert C."/>
        </authorList>
    </citation>
    <scope>NUCLEOTIDE SEQUENCE</scope>
    <source>
        <strain evidence="5">NBRC 108769</strain>
    </source>
</reference>
<keyword evidence="2" id="KW-0547">Nucleotide-binding</keyword>
<evidence type="ECO:0000256" key="2">
    <source>
        <dbReference type="ARBA" id="ARBA00022741"/>
    </source>
</evidence>
<feature type="domain" description="AAA+ ATPase" evidence="4">
    <location>
        <begin position="97"/>
        <end position="230"/>
    </location>
</feature>
<dbReference type="SMART" id="SM00382">
    <property type="entry name" value="AAA"/>
    <property type="match status" value="1"/>
</dbReference>
<gene>
    <name evidence="5" type="ORF">GCM10007940_07730</name>
</gene>
<comment type="caution">
    <text evidence="5">The sequence shown here is derived from an EMBL/GenBank/DDBJ whole genome shotgun (WGS) entry which is preliminary data.</text>
</comment>
<dbReference type="RefSeq" id="WP_235295581.1">
    <property type="nucleotide sequence ID" value="NZ_BSOH01000003.1"/>
</dbReference>
<reference evidence="5" key="2">
    <citation type="submission" date="2023-01" db="EMBL/GenBank/DDBJ databases">
        <title>Draft genome sequence of Portibacter lacus strain NBRC 108769.</title>
        <authorList>
            <person name="Sun Q."/>
            <person name="Mori K."/>
        </authorList>
    </citation>
    <scope>NUCLEOTIDE SEQUENCE</scope>
    <source>
        <strain evidence="5">NBRC 108769</strain>
    </source>
</reference>
<evidence type="ECO:0000256" key="3">
    <source>
        <dbReference type="ARBA" id="ARBA00022840"/>
    </source>
</evidence>
<accession>A0AA37SP08</accession>
<dbReference type="PIRSF" id="PIRSF003073">
    <property type="entry name" value="DNAC_TnpB_IstB"/>
    <property type="match status" value="1"/>
</dbReference>
<evidence type="ECO:0000313" key="5">
    <source>
        <dbReference type="EMBL" id="GLR16158.1"/>
    </source>
</evidence>
<keyword evidence="3" id="KW-0067">ATP-binding</keyword>
<organism evidence="5 6">
    <name type="scientific">Portibacter lacus</name>
    <dbReference type="NCBI Taxonomy" id="1099794"/>
    <lineage>
        <taxon>Bacteria</taxon>
        <taxon>Pseudomonadati</taxon>
        <taxon>Bacteroidota</taxon>
        <taxon>Saprospiria</taxon>
        <taxon>Saprospirales</taxon>
        <taxon>Haliscomenobacteraceae</taxon>
        <taxon>Portibacter</taxon>
    </lineage>
</organism>
<dbReference type="PANTHER" id="PTHR30050:SF4">
    <property type="entry name" value="ATP-BINDING PROTEIN RV3427C IN INSERTION SEQUENCE-RELATED"/>
    <property type="match status" value="1"/>
</dbReference>
<dbReference type="InterPro" id="IPR028350">
    <property type="entry name" value="DNAC/IstB-like"/>
</dbReference>
<evidence type="ECO:0000259" key="4">
    <source>
        <dbReference type="SMART" id="SM00382"/>
    </source>
</evidence>
<comment type="similarity">
    <text evidence="1">Belongs to the IS21/IS1162 putative ATP-binding protein family.</text>
</comment>
<dbReference type="CDD" id="cd00009">
    <property type="entry name" value="AAA"/>
    <property type="match status" value="1"/>
</dbReference>
<sequence>MKNESLDMFRQMKLTGMADAYQAVLSLPINNHPEAHDLIAQLIDAEFQYRTDRRTKMFLRLSKLRYQASIQDIECNEKRNLSKDTLAFLADCNFINRAENVLITGATGCGKSYLACALGDNACLHGYRTLYFNLNRFAEQISLAKTDGSLIKWLDKLKKAKLIILDDFGLQPLSQSVKLALLQILEDRYGKSATIICSQLPLNSWHPYLDEPTIADAILDRIVPKAHRIDLKGESLRNRSKI</sequence>
<dbReference type="EMBL" id="BSOH01000003">
    <property type="protein sequence ID" value="GLR16158.1"/>
    <property type="molecule type" value="Genomic_DNA"/>
</dbReference>
<dbReference type="InterPro" id="IPR002611">
    <property type="entry name" value="IstB_ATP-bd"/>
</dbReference>
<dbReference type="InterPro" id="IPR047661">
    <property type="entry name" value="IstB"/>
</dbReference>
<dbReference type="SUPFAM" id="SSF52540">
    <property type="entry name" value="P-loop containing nucleoside triphosphate hydrolases"/>
    <property type="match status" value="1"/>
</dbReference>
<name>A0AA37SP08_9BACT</name>
<dbReference type="Pfam" id="PF01695">
    <property type="entry name" value="IstB_IS21"/>
    <property type="match status" value="1"/>
</dbReference>
<dbReference type="NCBIfam" id="NF038214">
    <property type="entry name" value="IS21_help_AAA"/>
    <property type="match status" value="1"/>
</dbReference>
<dbReference type="InterPro" id="IPR003593">
    <property type="entry name" value="AAA+_ATPase"/>
</dbReference>
<dbReference type="PANTHER" id="PTHR30050">
    <property type="entry name" value="CHROMOSOMAL REPLICATION INITIATOR PROTEIN DNAA"/>
    <property type="match status" value="1"/>
</dbReference>
<keyword evidence="6" id="KW-1185">Reference proteome</keyword>